<dbReference type="AlphaFoldDB" id="A0A9P5CN40"/>
<proteinExistence type="predicted"/>
<keyword evidence="3" id="KW-1185">Reference proteome</keyword>
<dbReference type="Proteomes" id="UP000803844">
    <property type="component" value="Unassembled WGS sequence"/>
</dbReference>
<evidence type="ECO:0000313" key="3">
    <source>
        <dbReference type="Proteomes" id="UP000803844"/>
    </source>
</evidence>
<protein>
    <submittedName>
        <fullName evidence="2">Uncharacterized protein</fullName>
    </submittedName>
</protein>
<feature type="signal peptide" evidence="1">
    <location>
        <begin position="1"/>
        <end position="19"/>
    </location>
</feature>
<keyword evidence="1" id="KW-0732">Signal</keyword>
<comment type="caution">
    <text evidence="2">The sequence shown here is derived from an EMBL/GenBank/DDBJ whole genome shotgun (WGS) entry which is preliminary data.</text>
</comment>
<reference evidence="2" key="1">
    <citation type="journal article" date="2020" name="Phytopathology">
        <title>Genome sequence of the chestnut blight fungus Cryphonectria parasitica EP155: A fundamental resource for an archetypical invasive plant pathogen.</title>
        <authorList>
            <person name="Crouch J.A."/>
            <person name="Dawe A."/>
            <person name="Aerts A."/>
            <person name="Barry K."/>
            <person name="Churchill A.C.L."/>
            <person name="Grimwood J."/>
            <person name="Hillman B."/>
            <person name="Milgroom M.G."/>
            <person name="Pangilinan J."/>
            <person name="Smith M."/>
            <person name="Salamov A."/>
            <person name="Schmutz J."/>
            <person name="Yadav J."/>
            <person name="Grigoriev I.V."/>
            <person name="Nuss D."/>
        </authorList>
    </citation>
    <scope>NUCLEOTIDE SEQUENCE</scope>
    <source>
        <strain evidence="2">EP155</strain>
    </source>
</reference>
<accession>A0A9P5CN40</accession>
<evidence type="ECO:0000256" key="1">
    <source>
        <dbReference type="SAM" id="SignalP"/>
    </source>
</evidence>
<dbReference type="RefSeq" id="XP_040774692.1">
    <property type="nucleotide sequence ID" value="XM_040919757.1"/>
</dbReference>
<organism evidence="2 3">
    <name type="scientific">Cryphonectria parasitica (strain ATCC 38755 / EP155)</name>
    <dbReference type="NCBI Taxonomy" id="660469"/>
    <lineage>
        <taxon>Eukaryota</taxon>
        <taxon>Fungi</taxon>
        <taxon>Dikarya</taxon>
        <taxon>Ascomycota</taxon>
        <taxon>Pezizomycotina</taxon>
        <taxon>Sordariomycetes</taxon>
        <taxon>Sordariomycetidae</taxon>
        <taxon>Diaporthales</taxon>
        <taxon>Cryphonectriaceae</taxon>
        <taxon>Cryphonectria-Endothia species complex</taxon>
        <taxon>Cryphonectria</taxon>
    </lineage>
</organism>
<dbReference type="EMBL" id="MU032349">
    <property type="protein sequence ID" value="KAF3763731.1"/>
    <property type="molecule type" value="Genomic_DNA"/>
</dbReference>
<name>A0A9P5CN40_CRYP1</name>
<feature type="chain" id="PRO_5040171061" evidence="1">
    <location>
        <begin position="20"/>
        <end position="53"/>
    </location>
</feature>
<gene>
    <name evidence="2" type="ORF">M406DRAFT_323288</name>
</gene>
<dbReference type="GeneID" id="63836886"/>
<sequence length="53" mass="5809">MQVGLTPVDVLFSLSLSLSLCCRRQVLDVAPIADTRIGWGDRPSCSVRMDRSS</sequence>
<evidence type="ECO:0000313" key="2">
    <source>
        <dbReference type="EMBL" id="KAF3763731.1"/>
    </source>
</evidence>